<evidence type="ECO:0000256" key="4">
    <source>
        <dbReference type="ARBA" id="ARBA00022795"/>
    </source>
</evidence>
<keyword evidence="5" id="KW-0143">Chaperone</keyword>
<proteinExistence type="inferred from homology"/>
<dbReference type="InterPro" id="IPR036584">
    <property type="entry name" value="FliS_sf"/>
</dbReference>
<accession>A0A162JPT9</accession>
<dbReference type="GO" id="GO:0005829">
    <property type="term" value="C:cytosol"/>
    <property type="evidence" value="ECO:0007669"/>
    <property type="project" value="UniProtKB-SubCell"/>
</dbReference>
<comment type="caution">
    <text evidence="6">The sequence shown here is derived from an EMBL/GenBank/DDBJ whole genome shotgun (WGS) entry which is preliminary data.</text>
</comment>
<dbReference type="PANTHER" id="PTHR34773">
    <property type="entry name" value="FLAGELLAR SECRETION CHAPERONE FLIS"/>
    <property type="match status" value="1"/>
</dbReference>
<keyword evidence="3" id="KW-0963">Cytoplasm</keyword>
<dbReference type="RefSeq" id="WP_062769991.1">
    <property type="nucleotide sequence ID" value="NZ_CP121045.1"/>
</dbReference>
<dbReference type="Pfam" id="PF02561">
    <property type="entry name" value="FliS"/>
    <property type="match status" value="1"/>
</dbReference>
<dbReference type="PANTHER" id="PTHR34773:SF1">
    <property type="entry name" value="FLAGELLAR SECRETION CHAPERONE FLIS"/>
    <property type="match status" value="1"/>
</dbReference>
<organism evidence="6 7">
    <name type="scientific">Tistrella mobilis</name>
    <dbReference type="NCBI Taxonomy" id="171437"/>
    <lineage>
        <taxon>Bacteria</taxon>
        <taxon>Pseudomonadati</taxon>
        <taxon>Pseudomonadota</taxon>
        <taxon>Alphaproteobacteria</taxon>
        <taxon>Geminicoccales</taxon>
        <taxon>Geminicoccaceae</taxon>
        <taxon>Tistrella</taxon>
    </lineage>
</organism>
<name>A0A162JPT9_9PROT</name>
<evidence type="ECO:0000256" key="3">
    <source>
        <dbReference type="ARBA" id="ARBA00022490"/>
    </source>
</evidence>
<dbReference type="NCBIfam" id="TIGR00208">
    <property type="entry name" value="fliS"/>
    <property type="match status" value="1"/>
</dbReference>
<evidence type="ECO:0008006" key="8">
    <source>
        <dbReference type="Google" id="ProtNLM"/>
    </source>
</evidence>
<reference evidence="6 7" key="1">
    <citation type="submission" date="2015-12" db="EMBL/GenBank/DDBJ databases">
        <title>Genome sequence of Tistrella mobilis MCCC 1A02139.</title>
        <authorList>
            <person name="Lu L."/>
            <person name="Lai Q."/>
            <person name="Shao Z."/>
            <person name="Qian P."/>
        </authorList>
    </citation>
    <scope>NUCLEOTIDE SEQUENCE [LARGE SCALE GENOMIC DNA]</scope>
    <source>
        <strain evidence="6 7">MCCC 1A02139</strain>
    </source>
</reference>
<dbReference type="EMBL" id="LPZR01000223">
    <property type="protein sequence ID" value="KYO49616.1"/>
    <property type="molecule type" value="Genomic_DNA"/>
</dbReference>
<dbReference type="SUPFAM" id="SSF101116">
    <property type="entry name" value="Flagellar export chaperone FliS"/>
    <property type="match status" value="1"/>
</dbReference>
<evidence type="ECO:0000256" key="1">
    <source>
        <dbReference type="ARBA" id="ARBA00004514"/>
    </source>
</evidence>
<evidence type="ECO:0000256" key="5">
    <source>
        <dbReference type="ARBA" id="ARBA00023186"/>
    </source>
</evidence>
<protein>
    <recommendedName>
        <fullName evidence="8">Flagellar export chaperone FliS</fullName>
    </recommendedName>
</protein>
<dbReference type="Gene3D" id="1.20.120.340">
    <property type="entry name" value="Flagellar protein FliS"/>
    <property type="match status" value="1"/>
</dbReference>
<gene>
    <name evidence="6" type="ORF">AUP44_01635</name>
</gene>
<dbReference type="GeneID" id="97242496"/>
<dbReference type="OrthoDB" id="7355300at2"/>
<dbReference type="GO" id="GO:0071973">
    <property type="term" value="P:bacterial-type flagellum-dependent cell motility"/>
    <property type="evidence" value="ECO:0007669"/>
    <property type="project" value="TreeGrafter"/>
</dbReference>
<comment type="subcellular location">
    <subcellularLocation>
        <location evidence="1">Cytoplasm</location>
        <location evidence="1">Cytosol</location>
    </subcellularLocation>
</comment>
<dbReference type="CDD" id="cd16098">
    <property type="entry name" value="FliS"/>
    <property type="match status" value="1"/>
</dbReference>
<evidence type="ECO:0000256" key="2">
    <source>
        <dbReference type="ARBA" id="ARBA00008787"/>
    </source>
</evidence>
<dbReference type="AlphaFoldDB" id="A0A162JPT9"/>
<dbReference type="GO" id="GO:0044780">
    <property type="term" value="P:bacterial-type flagellum assembly"/>
    <property type="evidence" value="ECO:0007669"/>
    <property type="project" value="InterPro"/>
</dbReference>
<sequence>MSNPYGASAQTYRIQSVMTASAAQRVAMLYDRAITWLQEAKAAIARGDVKARHDANNHAGEIIVHLQATLDLEKGGEIAANLSRLYRFMLNRMIQIDLRNDANAADEVIGLLRPLSEAWHALDAQIVAEAGASGRASGQQGYGQNAAGGAYSRVSATA</sequence>
<evidence type="ECO:0000313" key="6">
    <source>
        <dbReference type="EMBL" id="KYO49616.1"/>
    </source>
</evidence>
<keyword evidence="4" id="KW-1005">Bacterial flagellum biogenesis</keyword>
<evidence type="ECO:0000313" key="7">
    <source>
        <dbReference type="Proteomes" id="UP000075787"/>
    </source>
</evidence>
<dbReference type="Proteomes" id="UP000075787">
    <property type="component" value="Unassembled WGS sequence"/>
</dbReference>
<comment type="similarity">
    <text evidence="2">Belongs to the FliS family.</text>
</comment>
<dbReference type="InterPro" id="IPR003713">
    <property type="entry name" value="FliS"/>
</dbReference>